<sequence length="126" mass="13924">MILDIFISVVLLIFILFPKLLKSMNTPVGKLLFLVLIYFIIKQNDILGVVAAGIFMIHVIQPTESFSPKHKGKPSLLPMDETIRPKDSNLMSVKRNSIAPPGEEIYGSIDGPVANNTIGTYSQINL</sequence>
<protein>
    <submittedName>
        <fullName evidence="2">Uncharacterized protein</fullName>
    </submittedName>
</protein>
<reference evidence="2" key="1">
    <citation type="journal article" date="2020" name="Nature">
        <title>Giant virus diversity and host interactions through global metagenomics.</title>
        <authorList>
            <person name="Schulz F."/>
            <person name="Roux S."/>
            <person name="Paez-Espino D."/>
            <person name="Jungbluth S."/>
            <person name="Walsh D.A."/>
            <person name="Denef V.J."/>
            <person name="McMahon K.D."/>
            <person name="Konstantinidis K.T."/>
            <person name="Eloe-Fadrosh E.A."/>
            <person name="Kyrpides N.C."/>
            <person name="Woyke T."/>
        </authorList>
    </citation>
    <scope>NUCLEOTIDE SEQUENCE</scope>
    <source>
        <strain evidence="2">GVMAG-M-3300010158-55</strain>
    </source>
</reference>
<evidence type="ECO:0000256" key="1">
    <source>
        <dbReference type="SAM" id="Phobius"/>
    </source>
</evidence>
<feature type="transmembrane region" description="Helical" evidence="1">
    <location>
        <begin position="33"/>
        <end position="60"/>
    </location>
</feature>
<organism evidence="2">
    <name type="scientific">viral metagenome</name>
    <dbReference type="NCBI Taxonomy" id="1070528"/>
    <lineage>
        <taxon>unclassified sequences</taxon>
        <taxon>metagenomes</taxon>
        <taxon>organismal metagenomes</taxon>
    </lineage>
</organism>
<dbReference type="AlphaFoldDB" id="A0A6C0B9N0"/>
<dbReference type="EMBL" id="MN739096">
    <property type="protein sequence ID" value="QHS88421.1"/>
    <property type="molecule type" value="Genomic_DNA"/>
</dbReference>
<name>A0A6C0B9N0_9ZZZZ</name>
<keyword evidence="1" id="KW-0812">Transmembrane</keyword>
<proteinExistence type="predicted"/>
<keyword evidence="1" id="KW-0472">Membrane</keyword>
<evidence type="ECO:0000313" key="2">
    <source>
        <dbReference type="EMBL" id="QHS88421.1"/>
    </source>
</evidence>
<keyword evidence="1" id="KW-1133">Transmembrane helix</keyword>
<accession>A0A6C0B9N0</accession>